<dbReference type="GO" id="GO:0030170">
    <property type="term" value="F:pyridoxal phosphate binding"/>
    <property type="evidence" value="ECO:0007669"/>
    <property type="project" value="InterPro"/>
</dbReference>
<dbReference type="RefSeq" id="WP_188849953.1">
    <property type="nucleotide sequence ID" value="NZ_BMJJ01000003.1"/>
</dbReference>
<dbReference type="InterPro" id="IPR015421">
    <property type="entry name" value="PyrdxlP-dep_Trfase_major"/>
</dbReference>
<keyword evidence="4" id="KW-0808">Transferase</keyword>
<dbReference type="PANTHER" id="PTHR43643">
    <property type="entry name" value="HISTIDINOL-PHOSPHATE AMINOTRANSFERASE 2"/>
    <property type="match status" value="1"/>
</dbReference>
<dbReference type="SUPFAM" id="SSF53383">
    <property type="entry name" value="PLP-dependent transferases"/>
    <property type="match status" value="1"/>
</dbReference>
<comment type="caution">
    <text evidence="9">The sequence shown here is derived from an EMBL/GenBank/DDBJ whole genome shotgun (WGS) entry which is preliminary data.</text>
</comment>
<dbReference type="InterPro" id="IPR001917">
    <property type="entry name" value="Aminotrans_II_pyridoxalP_BS"/>
</dbReference>
<dbReference type="PROSITE" id="PS00599">
    <property type="entry name" value="AA_TRANSFER_CLASS_2"/>
    <property type="match status" value="1"/>
</dbReference>
<reference evidence="9" key="1">
    <citation type="journal article" date="2014" name="Int. J. Syst. Evol. Microbiol.">
        <title>Complete genome sequence of Corynebacterium casei LMG S-19264T (=DSM 44701T), isolated from a smear-ripened cheese.</title>
        <authorList>
            <consortium name="US DOE Joint Genome Institute (JGI-PGF)"/>
            <person name="Walter F."/>
            <person name="Albersmeier A."/>
            <person name="Kalinowski J."/>
            <person name="Ruckert C."/>
        </authorList>
    </citation>
    <scope>NUCLEOTIDE SEQUENCE</scope>
    <source>
        <strain evidence="9">CGMCC 1.15493</strain>
    </source>
</reference>
<dbReference type="Proteomes" id="UP000613160">
    <property type="component" value="Unassembled WGS sequence"/>
</dbReference>
<gene>
    <name evidence="9" type="ORF">GCM10011335_14790</name>
</gene>
<organism evidence="9 10">
    <name type="scientific">Aureimonas glaciei</name>
    <dbReference type="NCBI Taxonomy" id="1776957"/>
    <lineage>
        <taxon>Bacteria</taxon>
        <taxon>Pseudomonadati</taxon>
        <taxon>Pseudomonadota</taxon>
        <taxon>Alphaproteobacteria</taxon>
        <taxon>Hyphomicrobiales</taxon>
        <taxon>Aurantimonadaceae</taxon>
        <taxon>Aureimonas</taxon>
    </lineage>
</organism>
<comment type="similarity">
    <text evidence="2">Belongs to the class-II pyridoxal-phosphate-dependent aminotransferase family. Histidinol-phosphate aminotransferase subfamily.</text>
</comment>
<proteinExistence type="inferred from homology"/>
<evidence type="ECO:0000256" key="3">
    <source>
        <dbReference type="ARBA" id="ARBA00022576"/>
    </source>
</evidence>
<reference evidence="9" key="2">
    <citation type="submission" date="2020-09" db="EMBL/GenBank/DDBJ databases">
        <authorList>
            <person name="Sun Q."/>
            <person name="Zhou Y."/>
        </authorList>
    </citation>
    <scope>NUCLEOTIDE SEQUENCE</scope>
    <source>
        <strain evidence="9">CGMCC 1.15493</strain>
    </source>
</reference>
<dbReference type="GO" id="GO:0008483">
    <property type="term" value="F:transaminase activity"/>
    <property type="evidence" value="ECO:0007669"/>
    <property type="project" value="UniProtKB-KW"/>
</dbReference>
<dbReference type="Pfam" id="PF00155">
    <property type="entry name" value="Aminotran_1_2"/>
    <property type="match status" value="1"/>
</dbReference>
<sequence length="371" mass="39714">MTAPLFSPLARSLPATIPFVGPEALERQTGVAFKARLGANESVFGPSPKVVAAMAAAAAESWAYGDPEQAELKAALAAHHRLKPENITVGEGIDGLLGHLVHLATEAGDGVLTSRGAYPTFNYHVAGRGAVLDMVPYRDERPALFEDIDALLERARATRPKLVYFANPDNPTGSFHPAEAVERLIREVPEETILVLDEAYGDMAPAGVMPPEDLIRPNLVRFRTFSKAYGMAGVRVGYAFGDPGSIRQFDKVRNHFGVSRMAQAGAVAALGDQEFLRQTVERIASARERLTGIALAAGLTPLASATNFVAIDCGRDAAYARAILTEVLKEGVFIRMPGVAPLDRMIRVSVGREADMALFEAALAVALQKVD</sequence>
<keyword evidence="3 9" id="KW-0032">Aminotransferase</keyword>
<dbReference type="InterPro" id="IPR050106">
    <property type="entry name" value="HistidinolP_aminotransfase"/>
</dbReference>
<evidence type="ECO:0000256" key="7">
    <source>
        <dbReference type="RuleBase" id="RU003693"/>
    </source>
</evidence>
<comment type="pathway">
    <text evidence="6">Amino-acid biosynthesis.</text>
</comment>
<keyword evidence="5 7" id="KW-0663">Pyridoxal phosphate</keyword>
<dbReference type="CDD" id="cd00609">
    <property type="entry name" value="AAT_like"/>
    <property type="match status" value="1"/>
</dbReference>
<evidence type="ECO:0000256" key="5">
    <source>
        <dbReference type="ARBA" id="ARBA00022898"/>
    </source>
</evidence>
<keyword evidence="10" id="KW-1185">Reference proteome</keyword>
<dbReference type="PANTHER" id="PTHR43643:SF3">
    <property type="entry name" value="HISTIDINOL-PHOSPHATE AMINOTRANSFERASE"/>
    <property type="match status" value="1"/>
</dbReference>
<dbReference type="Gene3D" id="3.90.1150.10">
    <property type="entry name" value="Aspartate Aminotransferase, domain 1"/>
    <property type="match status" value="1"/>
</dbReference>
<feature type="domain" description="Aminotransferase class I/classII large" evidence="8">
    <location>
        <begin position="36"/>
        <end position="356"/>
    </location>
</feature>
<name>A0A917D989_9HYPH</name>
<evidence type="ECO:0000256" key="4">
    <source>
        <dbReference type="ARBA" id="ARBA00022679"/>
    </source>
</evidence>
<evidence type="ECO:0000313" key="10">
    <source>
        <dbReference type="Proteomes" id="UP000613160"/>
    </source>
</evidence>
<evidence type="ECO:0000256" key="6">
    <source>
        <dbReference type="ARBA" id="ARBA00029440"/>
    </source>
</evidence>
<dbReference type="NCBIfam" id="NF006014">
    <property type="entry name" value="PRK08153.1"/>
    <property type="match status" value="1"/>
</dbReference>
<evidence type="ECO:0000259" key="8">
    <source>
        <dbReference type="Pfam" id="PF00155"/>
    </source>
</evidence>
<evidence type="ECO:0000256" key="1">
    <source>
        <dbReference type="ARBA" id="ARBA00001933"/>
    </source>
</evidence>
<protein>
    <submittedName>
        <fullName evidence="9">Histidinol-phosphate aminotransferase</fullName>
    </submittedName>
</protein>
<evidence type="ECO:0000256" key="2">
    <source>
        <dbReference type="ARBA" id="ARBA00007970"/>
    </source>
</evidence>
<evidence type="ECO:0000313" key="9">
    <source>
        <dbReference type="EMBL" id="GGD12993.1"/>
    </source>
</evidence>
<dbReference type="Gene3D" id="3.40.640.10">
    <property type="entry name" value="Type I PLP-dependent aspartate aminotransferase-like (Major domain)"/>
    <property type="match status" value="1"/>
</dbReference>
<dbReference type="EMBL" id="BMJJ01000003">
    <property type="protein sequence ID" value="GGD12993.1"/>
    <property type="molecule type" value="Genomic_DNA"/>
</dbReference>
<comment type="cofactor">
    <cofactor evidence="1 7">
        <name>pyridoxal 5'-phosphate</name>
        <dbReference type="ChEBI" id="CHEBI:597326"/>
    </cofactor>
</comment>
<dbReference type="InterPro" id="IPR015424">
    <property type="entry name" value="PyrdxlP-dep_Trfase"/>
</dbReference>
<dbReference type="AlphaFoldDB" id="A0A917D989"/>
<dbReference type="InterPro" id="IPR004839">
    <property type="entry name" value="Aminotransferase_I/II_large"/>
</dbReference>
<dbReference type="InterPro" id="IPR015422">
    <property type="entry name" value="PyrdxlP-dep_Trfase_small"/>
</dbReference>
<accession>A0A917D989</accession>